<proteinExistence type="predicted"/>
<protein>
    <submittedName>
        <fullName evidence="2">Uncharacterized protein</fullName>
    </submittedName>
</protein>
<dbReference type="EMBL" id="JAOYFB010000002">
    <property type="protein sequence ID" value="KAK4007028.1"/>
    <property type="molecule type" value="Genomic_DNA"/>
</dbReference>
<gene>
    <name evidence="2" type="ORF">OUZ56_012183</name>
</gene>
<feature type="compositionally biased region" description="Basic and acidic residues" evidence="1">
    <location>
        <begin position="1"/>
        <end position="10"/>
    </location>
</feature>
<sequence length="65" mass="7389">MDQFHSKEDIPPSAYHFQTAGRARLTGRAETENRFETTDREQSSSTTSINAQRVDYLKRVRTAAG</sequence>
<accession>A0ABQ9Z2C1</accession>
<comment type="caution">
    <text evidence="2">The sequence shown here is derived from an EMBL/GenBank/DDBJ whole genome shotgun (WGS) entry which is preliminary data.</text>
</comment>
<reference evidence="2 3" key="1">
    <citation type="journal article" date="2023" name="Nucleic Acids Res.">
        <title>The hologenome of Daphnia magna reveals possible DNA methylation and microbiome-mediated evolution of the host genome.</title>
        <authorList>
            <person name="Chaturvedi A."/>
            <person name="Li X."/>
            <person name="Dhandapani V."/>
            <person name="Marshall H."/>
            <person name="Kissane S."/>
            <person name="Cuenca-Cambronero M."/>
            <person name="Asole G."/>
            <person name="Calvet F."/>
            <person name="Ruiz-Romero M."/>
            <person name="Marangio P."/>
            <person name="Guigo R."/>
            <person name="Rago D."/>
            <person name="Mirbahai L."/>
            <person name="Eastwood N."/>
            <person name="Colbourne J.K."/>
            <person name="Zhou J."/>
            <person name="Mallon E."/>
            <person name="Orsini L."/>
        </authorList>
    </citation>
    <scope>NUCLEOTIDE SEQUENCE [LARGE SCALE GENOMIC DNA]</scope>
    <source>
        <strain evidence="2">LRV0_1</strain>
    </source>
</reference>
<evidence type="ECO:0000313" key="3">
    <source>
        <dbReference type="Proteomes" id="UP001234178"/>
    </source>
</evidence>
<organism evidence="2 3">
    <name type="scientific">Daphnia magna</name>
    <dbReference type="NCBI Taxonomy" id="35525"/>
    <lineage>
        <taxon>Eukaryota</taxon>
        <taxon>Metazoa</taxon>
        <taxon>Ecdysozoa</taxon>
        <taxon>Arthropoda</taxon>
        <taxon>Crustacea</taxon>
        <taxon>Branchiopoda</taxon>
        <taxon>Diplostraca</taxon>
        <taxon>Cladocera</taxon>
        <taxon>Anomopoda</taxon>
        <taxon>Daphniidae</taxon>
        <taxon>Daphnia</taxon>
    </lineage>
</organism>
<keyword evidence="3" id="KW-1185">Reference proteome</keyword>
<name>A0ABQ9Z2C1_9CRUS</name>
<feature type="compositionally biased region" description="Basic and acidic residues" evidence="1">
    <location>
        <begin position="27"/>
        <end position="42"/>
    </location>
</feature>
<evidence type="ECO:0000256" key="1">
    <source>
        <dbReference type="SAM" id="MobiDB-lite"/>
    </source>
</evidence>
<dbReference type="Proteomes" id="UP001234178">
    <property type="component" value="Unassembled WGS sequence"/>
</dbReference>
<feature type="region of interest" description="Disordered" evidence="1">
    <location>
        <begin position="1"/>
        <end position="50"/>
    </location>
</feature>
<evidence type="ECO:0000313" key="2">
    <source>
        <dbReference type="EMBL" id="KAK4007028.1"/>
    </source>
</evidence>